<organism evidence="3 4">
    <name type="scientific">Thermodesulfitimonas autotrophica</name>
    <dbReference type="NCBI Taxonomy" id="1894989"/>
    <lineage>
        <taxon>Bacteria</taxon>
        <taxon>Bacillati</taxon>
        <taxon>Bacillota</taxon>
        <taxon>Clostridia</taxon>
        <taxon>Thermoanaerobacterales</taxon>
        <taxon>Thermoanaerobacteraceae</taxon>
        <taxon>Thermodesulfitimonas</taxon>
    </lineage>
</organism>
<dbReference type="InterPro" id="IPR007345">
    <property type="entry name" value="Polysacch_pyruvyl_Trfase"/>
</dbReference>
<sequence length="383" mass="41506">MSRKRFLRWRKAALRRLVEAEQRGSKVPKVVISGYYGFGNCGDEAMLFAIVSQLRRRVPAVELVVLSQQPAATARDFGVRAVDRRDFALIWRELGDADLLLSGGGSLFQDVTSPQSVFYYAAIVLMAWLRGKKICLYGQGIGPLNRRISRILVKKVVELADLVTVRDPGSLQELRSLGVKRPVHVTADPVLGLTIPESAAARGKELLGAAGIGMAPLVGISLRRWPRVERVLPAVAQAVARLMAEGWQAVLLPLHPDDYRVLAALREELGGAPRLLKIEGFHDLMAIAGRLNLGIGMRLHFLIFATLAGVPAVGLSYDPKVARFMAAAGLPAISTDEVTPAKLVEAVEDLCARDVTCGLAARVSELKALAEENADLVAALMSR</sequence>
<keyword evidence="4" id="KW-1185">Reference proteome</keyword>
<evidence type="ECO:0000259" key="2">
    <source>
        <dbReference type="Pfam" id="PF04230"/>
    </source>
</evidence>
<dbReference type="NCBIfam" id="TIGR03609">
    <property type="entry name" value="S_layer_CsaB"/>
    <property type="match status" value="1"/>
</dbReference>
<dbReference type="RefSeq" id="WP_211328125.1">
    <property type="nucleotide sequence ID" value="NZ_RKRE01000002.1"/>
</dbReference>
<dbReference type="PANTHER" id="PTHR36836">
    <property type="entry name" value="COLANIC ACID BIOSYNTHESIS PROTEIN WCAK"/>
    <property type="match status" value="1"/>
</dbReference>
<reference evidence="3 4" key="1">
    <citation type="submission" date="2018-11" db="EMBL/GenBank/DDBJ databases">
        <title>Genomic Encyclopedia of Type Strains, Phase IV (KMG-IV): sequencing the most valuable type-strain genomes for metagenomic binning, comparative biology and taxonomic classification.</title>
        <authorList>
            <person name="Goeker M."/>
        </authorList>
    </citation>
    <scope>NUCLEOTIDE SEQUENCE [LARGE SCALE GENOMIC DNA]</scope>
    <source>
        <strain evidence="3 4">DSM 102936</strain>
    </source>
</reference>
<keyword evidence="3" id="KW-0808">Transferase</keyword>
<comment type="caution">
    <text evidence="3">The sequence shown here is derived from an EMBL/GenBank/DDBJ whole genome shotgun (WGS) entry which is preliminary data.</text>
</comment>
<keyword evidence="1" id="KW-0472">Membrane</keyword>
<gene>
    <name evidence="3" type="ORF">EDD75_1505</name>
</gene>
<evidence type="ECO:0000313" key="4">
    <source>
        <dbReference type="Proteomes" id="UP000282654"/>
    </source>
</evidence>
<dbReference type="Pfam" id="PF04230">
    <property type="entry name" value="PS_pyruv_trans"/>
    <property type="match status" value="1"/>
</dbReference>
<evidence type="ECO:0000256" key="1">
    <source>
        <dbReference type="SAM" id="Phobius"/>
    </source>
</evidence>
<dbReference type="SUPFAM" id="SSF53756">
    <property type="entry name" value="UDP-Glycosyltransferase/glycogen phosphorylase"/>
    <property type="match status" value="1"/>
</dbReference>
<feature type="transmembrane region" description="Helical" evidence="1">
    <location>
        <begin position="299"/>
        <end position="317"/>
    </location>
</feature>
<accession>A0A3N5AQA9</accession>
<dbReference type="GO" id="GO:0016740">
    <property type="term" value="F:transferase activity"/>
    <property type="evidence" value="ECO:0007669"/>
    <property type="project" value="UniProtKB-KW"/>
</dbReference>
<evidence type="ECO:0000313" key="3">
    <source>
        <dbReference type="EMBL" id="RPF47219.1"/>
    </source>
</evidence>
<dbReference type="InterPro" id="IPR019896">
    <property type="entry name" value="Polysacch_pyruvyl_Trfase_CsaB"/>
</dbReference>
<protein>
    <submittedName>
        <fullName evidence="3">Polysaccharide pyruvyl transferase CsaB</fullName>
    </submittedName>
</protein>
<dbReference type="AlphaFoldDB" id="A0A3N5AQA9"/>
<keyword evidence="1" id="KW-1133">Transmembrane helix</keyword>
<dbReference type="EMBL" id="RKRE01000002">
    <property type="protein sequence ID" value="RPF47219.1"/>
    <property type="molecule type" value="Genomic_DNA"/>
</dbReference>
<feature type="domain" description="Polysaccharide pyruvyl transferase" evidence="2">
    <location>
        <begin position="40"/>
        <end position="319"/>
    </location>
</feature>
<name>A0A3N5AQA9_9THEO</name>
<dbReference type="PANTHER" id="PTHR36836:SF1">
    <property type="entry name" value="COLANIC ACID BIOSYNTHESIS PROTEIN WCAK"/>
    <property type="match status" value="1"/>
</dbReference>
<proteinExistence type="predicted"/>
<keyword evidence="1" id="KW-0812">Transmembrane</keyword>
<dbReference type="Proteomes" id="UP000282654">
    <property type="component" value="Unassembled WGS sequence"/>
</dbReference>